<organism evidence="1 2">
    <name type="scientific">Pseudoalteromonas luteoviolacea</name>
    <dbReference type="NCBI Taxonomy" id="43657"/>
    <lineage>
        <taxon>Bacteria</taxon>
        <taxon>Pseudomonadati</taxon>
        <taxon>Pseudomonadota</taxon>
        <taxon>Gammaproteobacteria</taxon>
        <taxon>Alteromonadales</taxon>
        <taxon>Pseudoalteromonadaceae</taxon>
        <taxon>Pseudoalteromonas</taxon>
    </lineage>
</organism>
<accession>A0A1C0TQM7</accession>
<proteinExistence type="predicted"/>
<comment type="caution">
    <text evidence="1">The sequence shown here is derived from an EMBL/GenBank/DDBJ whole genome shotgun (WGS) entry which is preliminary data.</text>
</comment>
<dbReference type="EMBL" id="MAUJ01000003">
    <property type="protein sequence ID" value="OCQ21259.1"/>
    <property type="molecule type" value="Genomic_DNA"/>
</dbReference>
<dbReference type="Proteomes" id="UP000093366">
    <property type="component" value="Unassembled WGS sequence"/>
</dbReference>
<dbReference type="AlphaFoldDB" id="A0A1C0TQM7"/>
<evidence type="ECO:0000313" key="2">
    <source>
        <dbReference type="Proteomes" id="UP000093366"/>
    </source>
</evidence>
<evidence type="ECO:0000313" key="1">
    <source>
        <dbReference type="EMBL" id="OCQ21259.1"/>
    </source>
</evidence>
<reference evidence="2" key="1">
    <citation type="submission" date="2016-07" db="EMBL/GenBank/DDBJ databases">
        <authorList>
            <person name="Florea S."/>
            <person name="Webb J.S."/>
            <person name="Jaromczyk J."/>
            <person name="Schardl C.L."/>
        </authorList>
    </citation>
    <scope>NUCLEOTIDE SEQUENCE [LARGE SCALE GENOMIC DNA]</scope>
    <source>
        <strain evidence="2">IPB1</strain>
    </source>
</reference>
<protein>
    <submittedName>
        <fullName evidence="1">Uncharacterized protein</fullName>
    </submittedName>
</protein>
<sequence>MVINTGYMSHDFLGIEAFFNKRKGLFYPVKSIFGGFYLFNKLLNRKGIVGFYTFVTYSSQLF</sequence>
<gene>
    <name evidence="1" type="ORF">A7985_11570</name>
</gene>
<name>A0A1C0TQM7_9GAMM</name>